<gene>
    <name evidence="7" type="ORF">GOMPHAMPRED_005226</name>
</gene>
<keyword evidence="4" id="KW-0156">Chromatin regulator</keyword>
<dbReference type="SMART" id="SM00249">
    <property type="entry name" value="PHD"/>
    <property type="match status" value="1"/>
</dbReference>
<dbReference type="GO" id="GO:0034967">
    <property type="term" value="C:Set3 complex"/>
    <property type="evidence" value="ECO:0007669"/>
    <property type="project" value="TreeGrafter"/>
</dbReference>
<feature type="domain" description="Zinc finger PHD-type" evidence="6">
    <location>
        <begin position="154"/>
        <end position="202"/>
    </location>
</feature>
<feature type="region of interest" description="Disordered" evidence="5">
    <location>
        <begin position="76"/>
        <end position="100"/>
    </location>
</feature>
<dbReference type="InterPro" id="IPR001965">
    <property type="entry name" value="Znf_PHD"/>
</dbReference>
<keyword evidence="1" id="KW-0479">Metal-binding</keyword>
<protein>
    <recommendedName>
        <fullName evidence="6">Zinc finger PHD-type domain-containing protein</fullName>
    </recommendedName>
</protein>
<feature type="region of interest" description="Disordered" evidence="5">
    <location>
        <begin position="1"/>
        <end position="58"/>
    </location>
</feature>
<accession>A0A8H3FTD4</accession>
<dbReference type="GO" id="GO:0070210">
    <property type="term" value="C:Rpd3L-Expanded complex"/>
    <property type="evidence" value="ECO:0007669"/>
    <property type="project" value="TreeGrafter"/>
</dbReference>
<proteinExistence type="predicted"/>
<reference evidence="7" key="1">
    <citation type="submission" date="2021-03" db="EMBL/GenBank/DDBJ databases">
        <authorList>
            <person name="Tagirdzhanova G."/>
        </authorList>
    </citation>
    <scope>NUCLEOTIDE SEQUENCE</scope>
</reference>
<dbReference type="GO" id="GO:0006355">
    <property type="term" value="P:regulation of DNA-templated transcription"/>
    <property type="evidence" value="ECO:0007669"/>
    <property type="project" value="TreeGrafter"/>
</dbReference>
<organism evidence="7 8">
    <name type="scientific">Gomphillus americanus</name>
    <dbReference type="NCBI Taxonomy" id="1940652"/>
    <lineage>
        <taxon>Eukaryota</taxon>
        <taxon>Fungi</taxon>
        <taxon>Dikarya</taxon>
        <taxon>Ascomycota</taxon>
        <taxon>Pezizomycotina</taxon>
        <taxon>Lecanoromycetes</taxon>
        <taxon>OSLEUM clade</taxon>
        <taxon>Ostropomycetidae</taxon>
        <taxon>Ostropales</taxon>
        <taxon>Graphidaceae</taxon>
        <taxon>Gomphilloideae</taxon>
        <taxon>Gomphillus</taxon>
    </lineage>
</organism>
<feature type="compositionally biased region" description="Basic and acidic residues" evidence="5">
    <location>
        <begin position="33"/>
        <end position="46"/>
    </location>
</feature>
<keyword evidence="8" id="KW-1185">Reference proteome</keyword>
<dbReference type="InterPro" id="IPR011011">
    <property type="entry name" value="Znf_FYVE_PHD"/>
</dbReference>
<sequence length="242" mass="27153">MSVPDCDPGIEGQSQSSSPAACLSEARKRRLKTRPDLAESDQDHSVHSTQRPSKRQRCSLTAEQFGRLSCNDQDPIPANSHHCASPKQNAASETKEQLPQPEALNLRFGKFDETTYDGASALTFRASSPASTDRTISVLQAESSDSDLDEDYIRCICGAKADDDFLAMIFCDGCTAWQHNVCMGMSEMEEDLPKQYYCELCKPLDHRKTLRALKRGERIWNTRQEQSWEGKVVVDFRNKIQA</sequence>
<dbReference type="SUPFAM" id="SSF57903">
    <property type="entry name" value="FYVE/PHD zinc finger"/>
    <property type="match status" value="1"/>
</dbReference>
<dbReference type="EMBL" id="CAJPDQ010000030">
    <property type="protein sequence ID" value="CAF9928742.1"/>
    <property type="molecule type" value="Genomic_DNA"/>
</dbReference>
<dbReference type="InterPro" id="IPR013083">
    <property type="entry name" value="Znf_RING/FYVE/PHD"/>
</dbReference>
<dbReference type="PANTHER" id="PTHR46462:SF3">
    <property type="entry name" value="UPSET, ISOFORM A"/>
    <property type="match status" value="1"/>
</dbReference>
<evidence type="ECO:0000256" key="4">
    <source>
        <dbReference type="ARBA" id="ARBA00022853"/>
    </source>
</evidence>
<dbReference type="GO" id="GO:0006325">
    <property type="term" value="P:chromatin organization"/>
    <property type="evidence" value="ECO:0007669"/>
    <property type="project" value="UniProtKB-KW"/>
</dbReference>
<evidence type="ECO:0000313" key="8">
    <source>
        <dbReference type="Proteomes" id="UP000664169"/>
    </source>
</evidence>
<evidence type="ECO:0000256" key="1">
    <source>
        <dbReference type="ARBA" id="ARBA00022723"/>
    </source>
</evidence>
<comment type="caution">
    <text evidence="7">The sequence shown here is derived from an EMBL/GenBank/DDBJ whole genome shotgun (WGS) entry which is preliminary data.</text>
</comment>
<dbReference type="PROSITE" id="PS01359">
    <property type="entry name" value="ZF_PHD_1"/>
    <property type="match status" value="1"/>
</dbReference>
<evidence type="ECO:0000256" key="5">
    <source>
        <dbReference type="SAM" id="MobiDB-lite"/>
    </source>
</evidence>
<dbReference type="AlphaFoldDB" id="A0A8H3FTD4"/>
<dbReference type="Proteomes" id="UP000664169">
    <property type="component" value="Unassembled WGS sequence"/>
</dbReference>
<evidence type="ECO:0000256" key="3">
    <source>
        <dbReference type="ARBA" id="ARBA00022833"/>
    </source>
</evidence>
<keyword evidence="2" id="KW-0863">Zinc-finger</keyword>
<evidence type="ECO:0000256" key="2">
    <source>
        <dbReference type="ARBA" id="ARBA00022771"/>
    </source>
</evidence>
<evidence type="ECO:0000313" key="7">
    <source>
        <dbReference type="EMBL" id="CAF9928742.1"/>
    </source>
</evidence>
<evidence type="ECO:0000259" key="6">
    <source>
        <dbReference type="SMART" id="SM00249"/>
    </source>
</evidence>
<name>A0A8H3FTD4_9LECA</name>
<dbReference type="InterPro" id="IPR019786">
    <property type="entry name" value="Zinc_finger_PHD-type_CS"/>
</dbReference>
<dbReference type="OrthoDB" id="79252at2759"/>
<keyword evidence="3" id="KW-0862">Zinc</keyword>
<dbReference type="Gene3D" id="3.30.40.10">
    <property type="entry name" value="Zinc/RING finger domain, C3HC4 (zinc finger)"/>
    <property type="match status" value="1"/>
</dbReference>
<dbReference type="PANTHER" id="PTHR46462">
    <property type="entry name" value="UPSET, ISOFORM A"/>
    <property type="match status" value="1"/>
</dbReference>
<dbReference type="GO" id="GO:0008270">
    <property type="term" value="F:zinc ion binding"/>
    <property type="evidence" value="ECO:0007669"/>
    <property type="project" value="UniProtKB-KW"/>
</dbReference>
<dbReference type="Pfam" id="PF20826">
    <property type="entry name" value="PHD_5"/>
    <property type="match status" value="1"/>
</dbReference>